<feature type="compositionally biased region" description="Basic and acidic residues" evidence="1">
    <location>
        <begin position="36"/>
        <end position="46"/>
    </location>
</feature>
<dbReference type="Pfam" id="PF20149">
    <property type="entry name" value="DUF6532"/>
    <property type="match status" value="1"/>
</dbReference>
<evidence type="ECO:0000313" key="4">
    <source>
        <dbReference type="Proteomes" id="UP000256964"/>
    </source>
</evidence>
<feature type="region of interest" description="Disordered" evidence="1">
    <location>
        <begin position="167"/>
        <end position="245"/>
    </location>
</feature>
<feature type="compositionally biased region" description="Acidic residues" evidence="1">
    <location>
        <begin position="581"/>
        <end position="601"/>
    </location>
</feature>
<feature type="compositionally biased region" description="Basic and acidic residues" evidence="1">
    <location>
        <begin position="167"/>
        <end position="186"/>
    </location>
</feature>
<feature type="compositionally biased region" description="Polar residues" evidence="1">
    <location>
        <begin position="207"/>
        <end position="229"/>
    </location>
</feature>
<organism evidence="3 4">
    <name type="scientific">Lentinus brumalis</name>
    <dbReference type="NCBI Taxonomy" id="2498619"/>
    <lineage>
        <taxon>Eukaryota</taxon>
        <taxon>Fungi</taxon>
        <taxon>Dikarya</taxon>
        <taxon>Basidiomycota</taxon>
        <taxon>Agaricomycotina</taxon>
        <taxon>Agaricomycetes</taxon>
        <taxon>Polyporales</taxon>
        <taxon>Polyporaceae</taxon>
        <taxon>Lentinus</taxon>
    </lineage>
</organism>
<protein>
    <recommendedName>
        <fullName evidence="2">DUF6532 domain-containing protein</fullName>
    </recommendedName>
</protein>
<feature type="compositionally biased region" description="Low complexity" evidence="1">
    <location>
        <begin position="92"/>
        <end position="104"/>
    </location>
</feature>
<dbReference type="OrthoDB" id="2803003at2759"/>
<evidence type="ECO:0000259" key="2">
    <source>
        <dbReference type="Pfam" id="PF20149"/>
    </source>
</evidence>
<feature type="compositionally biased region" description="Polar residues" evidence="1">
    <location>
        <begin position="117"/>
        <end position="144"/>
    </location>
</feature>
<dbReference type="Proteomes" id="UP000256964">
    <property type="component" value="Unassembled WGS sequence"/>
</dbReference>
<dbReference type="InterPro" id="IPR045341">
    <property type="entry name" value="DUF6532"/>
</dbReference>
<feature type="compositionally biased region" description="Basic and acidic residues" evidence="1">
    <location>
        <begin position="68"/>
        <end position="80"/>
    </location>
</feature>
<dbReference type="EMBL" id="KZ857497">
    <property type="protein sequence ID" value="RDX41935.1"/>
    <property type="molecule type" value="Genomic_DNA"/>
</dbReference>
<feature type="compositionally biased region" description="Basic and acidic residues" evidence="1">
    <location>
        <begin position="275"/>
        <end position="288"/>
    </location>
</feature>
<keyword evidence="4" id="KW-1185">Reference proteome</keyword>
<reference evidence="3 4" key="1">
    <citation type="journal article" date="2018" name="Biotechnol. Biofuels">
        <title>Integrative visual omics of the white-rot fungus Polyporus brumalis exposes the biotechnological potential of its oxidative enzymes for delignifying raw plant biomass.</title>
        <authorList>
            <person name="Miyauchi S."/>
            <person name="Rancon A."/>
            <person name="Drula E."/>
            <person name="Hage H."/>
            <person name="Chaduli D."/>
            <person name="Favel A."/>
            <person name="Grisel S."/>
            <person name="Henrissat B."/>
            <person name="Herpoel-Gimbert I."/>
            <person name="Ruiz-Duenas F.J."/>
            <person name="Chevret D."/>
            <person name="Hainaut M."/>
            <person name="Lin J."/>
            <person name="Wang M."/>
            <person name="Pangilinan J."/>
            <person name="Lipzen A."/>
            <person name="Lesage-Meessen L."/>
            <person name="Navarro D."/>
            <person name="Riley R."/>
            <person name="Grigoriev I.V."/>
            <person name="Zhou S."/>
            <person name="Raouche S."/>
            <person name="Rosso M.N."/>
        </authorList>
    </citation>
    <scope>NUCLEOTIDE SEQUENCE [LARGE SCALE GENOMIC DNA]</scope>
    <source>
        <strain evidence="3 4">BRFM 1820</strain>
    </source>
</reference>
<feature type="domain" description="DUF6532" evidence="2">
    <location>
        <begin position="374"/>
        <end position="529"/>
    </location>
</feature>
<dbReference type="AlphaFoldDB" id="A0A371CNR2"/>
<gene>
    <name evidence="3" type="ORF">OH76DRAFT_1422804</name>
</gene>
<feature type="compositionally biased region" description="Acidic residues" evidence="1">
    <location>
        <begin position="556"/>
        <end position="570"/>
    </location>
</feature>
<accession>A0A371CNR2</accession>
<sequence>MSHPANTRPRRTNANLHPGKIVLDQKTPRRSSAEVAQERAALEAERQKLLKKQEAAMKALADLEARLLEGKEQSQQDTVRRSRAGQSTRKPSGSASQSESSSRSTRAAPGGGKPRDSTGNNTAVTATPSGRATASEDIPSTPTPVTAKKVAQPKRIQKLTRAEFEAYRDAQKTQITKQKENVEPLARRKRALEDSLNGGNCDKDTESQITTPPSKKGKTSSADTPPLTQHSPHPPSPASNNPTTATTEALPIAETELEAGIIEQFGGYGEDESDEQVRADRSELERVQSSEPGPASATKPTSAEEDSTSNQSLKALQPILGETVGRFTYHFIPKLINTIGNSASGPWRLYGFDLVGAMKAHAAQVWPDIDIDISPRHAFHDLAKQKISDYRAVMGQEAIEVVSKYMMSRRFTGREERKEWVHWALDPKAFPFRYEKVVQTADGEVALQKKYGIYQHKFILKTLAYHLKRIQIPVEQIKDYPCNALALATTAVERALRAWETGEFKKPRGAAGQFSDRNWGRSANEYLANIINLHDEKWNAILTKAEQYARCLVDESDDDESDYGDYDADDVPANSGRATMEDCDDEDQDVEMGEGDEGADD</sequence>
<feature type="region of interest" description="Disordered" evidence="1">
    <location>
        <begin position="68"/>
        <end position="155"/>
    </location>
</feature>
<proteinExistence type="predicted"/>
<evidence type="ECO:0000256" key="1">
    <source>
        <dbReference type="SAM" id="MobiDB-lite"/>
    </source>
</evidence>
<feature type="region of interest" description="Disordered" evidence="1">
    <location>
        <begin position="267"/>
        <end position="311"/>
    </location>
</feature>
<feature type="region of interest" description="Disordered" evidence="1">
    <location>
        <begin position="1"/>
        <end position="46"/>
    </location>
</feature>
<evidence type="ECO:0000313" key="3">
    <source>
        <dbReference type="EMBL" id="RDX41935.1"/>
    </source>
</evidence>
<name>A0A371CNR2_9APHY</name>
<feature type="region of interest" description="Disordered" evidence="1">
    <location>
        <begin position="556"/>
        <end position="601"/>
    </location>
</feature>